<feature type="transmembrane region" description="Helical" evidence="1">
    <location>
        <begin position="51"/>
        <end position="71"/>
    </location>
</feature>
<proteinExistence type="predicted"/>
<keyword evidence="1" id="KW-0472">Membrane</keyword>
<organism evidence="2 3">
    <name type="scientific">Leifsonia stereocauli</name>
    <dbReference type="NCBI Taxonomy" id="3134136"/>
    <lineage>
        <taxon>Bacteria</taxon>
        <taxon>Bacillati</taxon>
        <taxon>Actinomycetota</taxon>
        <taxon>Actinomycetes</taxon>
        <taxon>Micrococcales</taxon>
        <taxon>Microbacteriaceae</taxon>
        <taxon>Leifsonia</taxon>
    </lineage>
</organism>
<evidence type="ECO:0000256" key="1">
    <source>
        <dbReference type="SAM" id="Phobius"/>
    </source>
</evidence>
<sequence>MKRTTVTGLMLIASAVVVNAAFMLLGIAFDYPDILQRPATEVLARFAADPFVIGVGFTLLAAGAAMMAPIAVRIARHVPAGRIGTAAAIVGIAAAVVQVVGLLRWPLIVPFLAAAMGDATPARRADITAQFSTLNAVLGQAVGETLGYLFTAAWTMLVVIALRRAAVIGRLLAVLGFASAALILTGDLIPFGVPGADAANFIGYVLWSVWLVALGAVFIRRGIRRVAPPVPALAS</sequence>
<feature type="transmembrane region" description="Helical" evidence="1">
    <location>
        <begin position="83"/>
        <end position="103"/>
    </location>
</feature>
<dbReference type="InterPro" id="IPR025495">
    <property type="entry name" value="DUF4386"/>
</dbReference>
<dbReference type="Pfam" id="PF14329">
    <property type="entry name" value="DUF4386"/>
    <property type="match status" value="1"/>
</dbReference>
<comment type="caution">
    <text evidence="2">The sequence shown here is derived from an EMBL/GenBank/DDBJ whole genome shotgun (WGS) entry which is preliminary data.</text>
</comment>
<dbReference type="Proteomes" id="UP001425155">
    <property type="component" value="Unassembled WGS sequence"/>
</dbReference>
<dbReference type="EMBL" id="JBCLVG010000002">
    <property type="protein sequence ID" value="MEN1947276.1"/>
    <property type="molecule type" value="Genomic_DNA"/>
</dbReference>
<feature type="transmembrane region" description="Helical" evidence="1">
    <location>
        <begin position="171"/>
        <end position="189"/>
    </location>
</feature>
<accession>A0ABU9W806</accession>
<feature type="transmembrane region" description="Helical" evidence="1">
    <location>
        <begin position="201"/>
        <end position="219"/>
    </location>
</feature>
<gene>
    <name evidence="2" type="ORF">WJX64_12025</name>
</gene>
<feature type="transmembrane region" description="Helical" evidence="1">
    <location>
        <begin position="7"/>
        <end position="31"/>
    </location>
</feature>
<reference evidence="2 3" key="1">
    <citation type="submission" date="2024-03" db="EMBL/GenBank/DDBJ databases">
        <title>YIM 134122 draft genome.</title>
        <authorList>
            <person name="Zuo S."/>
            <person name="Xiong L."/>
        </authorList>
    </citation>
    <scope>NUCLEOTIDE SEQUENCE [LARGE SCALE GENOMIC DNA]</scope>
    <source>
        <strain evidence="2 3">YIM 134122</strain>
    </source>
</reference>
<keyword evidence="3" id="KW-1185">Reference proteome</keyword>
<dbReference type="RefSeq" id="WP_342114356.1">
    <property type="nucleotide sequence ID" value="NZ_JBCAUN010000002.1"/>
</dbReference>
<name>A0ABU9W806_9MICO</name>
<protein>
    <submittedName>
        <fullName evidence="2">DUF4386 family protein</fullName>
    </submittedName>
</protein>
<feature type="transmembrane region" description="Helical" evidence="1">
    <location>
        <begin position="145"/>
        <end position="162"/>
    </location>
</feature>
<keyword evidence="1" id="KW-0812">Transmembrane</keyword>
<evidence type="ECO:0000313" key="2">
    <source>
        <dbReference type="EMBL" id="MEN1947276.1"/>
    </source>
</evidence>
<keyword evidence="1" id="KW-1133">Transmembrane helix</keyword>
<evidence type="ECO:0000313" key="3">
    <source>
        <dbReference type="Proteomes" id="UP001425155"/>
    </source>
</evidence>